<evidence type="ECO:0000313" key="2">
    <source>
        <dbReference type="Proteomes" id="UP000631114"/>
    </source>
</evidence>
<evidence type="ECO:0000313" key="1">
    <source>
        <dbReference type="EMBL" id="KAF9589243.1"/>
    </source>
</evidence>
<gene>
    <name evidence="1" type="ORF">IFM89_021122</name>
</gene>
<dbReference type="EMBL" id="JADFTS010000009">
    <property type="protein sequence ID" value="KAF9589243.1"/>
    <property type="molecule type" value="Genomic_DNA"/>
</dbReference>
<protein>
    <submittedName>
        <fullName evidence="1">Uncharacterized protein</fullName>
    </submittedName>
</protein>
<comment type="caution">
    <text evidence="1">The sequence shown here is derived from an EMBL/GenBank/DDBJ whole genome shotgun (WGS) entry which is preliminary data.</text>
</comment>
<reference evidence="1 2" key="1">
    <citation type="submission" date="2020-10" db="EMBL/GenBank/DDBJ databases">
        <title>The Coptis chinensis genome and diversification of protoberbering-type alkaloids.</title>
        <authorList>
            <person name="Wang B."/>
            <person name="Shu S."/>
            <person name="Song C."/>
            <person name="Liu Y."/>
        </authorList>
    </citation>
    <scope>NUCLEOTIDE SEQUENCE [LARGE SCALE GENOMIC DNA]</scope>
    <source>
        <strain evidence="1">HL-2020</strain>
        <tissue evidence="1">Leaf</tissue>
    </source>
</reference>
<organism evidence="1 2">
    <name type="scientific">Coptis chinensis</name>
    <dbReference type="NCBI Taxonomy" id="261450"/>
    <lineage>
        <taxon>Eukaryota</taxon>
        <taxon>Viridiplantae</taxon>
        <taxon>Streptophyta</taxon>
        <taxon>Embryophyta</taxon>
        <taxon>Tracheophyta</taxon>
        <taxon>Spermatophyta</taxon>
        <taxon>Magnoliopsida</taxon>
        <taxon>Ranunculales</taxon>
        <taxon>Ranunculaceae</taxon>
        <taxon>Coptidoideae</taxon>
        <taxon>Coptis</taxon>
    </lineage>
</organism>
<proteinExistence type="predicted"/>
<keyword evidence="2" id="KW-1185">Reference proteome</keyword>
<sequence>MKCCRCRCHFQEPDGVGSSLAILLWLLEKHLLGTCLEVLLSLLTQFIPCKMSRYCVTCYGYFIGKNHIKKGNEGLLASNLGMDSHGHSGGHHHGVDMDHPILVVSMIIISISVKEGY</sequence>
<dbReference type="AlphaFoldDB" id="A0A835H1Z0"/>
<name>A0A835H1Z0_9MAGN</name>
<dbReference type="Proteomes" id="UP000631114">
    <property type="component" value="Unassembled WGS sequence"/>
</dbReference>
<accession>A0A835H1Z0</accession>